<proteinExistence type="inferred from homology"/>
<dbReference type="AlphaFoldDB" id="A0AA35TR12"/>
<keyword evidence="8" id="KW-0812">Transmembrane</keyword>
<dbReference type="EMBL" id="CASHTH010004046">
    <property type="protein sequence ID" value="CAI8052845.1"/>
    <property type="molecule type" value="Genomic_DNA"/>
</dbReference>
<keyword evidence="8" id="KW-1133">Transmembrane helix</keyword>
<dbReference type="InterPro" id="IPR006629">
    <property type="entry name" value="LITAF"/>
</dbReference>
<dbReference type="GO" id="GO:0005765">
    <property type="term" value="C:lysosomal membrane"/>
    <property type="evidence" value="ECO:0007669"/>
    <property type="project" value="UniProtKB-SubCell"/>
</dbReference>
<evidence type="ECO:0000313" key="10">
    <source>
        <dbReference type="EMBL" id="CAI8052845.1"/>
    </source>
</evidence>
<reference evidence="10" key="1">
    <citation type="submission" date="2023-03" db="EMBL/GenBank/DDBJ databases">
        <authorList>
            <person name="Steffen K."/>
            <person name="Cardenas P."/>
        </authorList>
    </citation>
    <scope>NUCLEOTIDE SEQUENCE</scope>
</reference>
<keyword evidence="7 8" id="KW-0472">Membrane</keyword>
<evidence type="ECO:0000256" key="4">
    <source>
        <dbReference type="ARBA" id="ARBA00005975"/>
    </source>
</evidence>
<keyword evidence="6" id="KW-0862">Zinc</keyword>
<evidence type="ECO:0000259" key="9">
    <source>
        <dbReference type="PROSITE" id="PS51837"/>
    </source>
</evidence>
<protein>
    <submittedName>
        <fullName evidence="10">Cell death-inducing p53-target protein 1</fullName>
    </submittedName>
</protein>
<feature type="domain" description="LITAF" evidence="9">
    <location>
        <begin position="47"/>
        <end position="130"/>
    </location>
</feature>
<feature type="transmembrane region" description="Helical" evidence="8">
    <location>
        <begin position="89"/>
        <end position="108"/>
    </location>
</feature>
<evidence type="ECO:0000313" key="11">
    <source>
        <dbReference type="Proteomes" id="UP001174909"/>
    </source>
</evidence>
<dbReference type="PROSITE" id="PS51837">
    <property type="entry name" value="LITAF"/>
    <property type="match status" value="1"/>
</dbReference>
<accession>A0AA35TR12</accession>
<evidence type="ECO:0000256" key="6">
    <source>
        <dbReference type="ARBA" id="ARBA00022833"/>
    </source>
</evidence>
<evidence type="ECO:0000256" key="8">
    <source>
        <dbReference type="SAM" id="Phobius"/>
    </source>
</evidence>
<evidence type="ECO:0000256" key="2">
    <source>
        <dbReference type="ARBA" id="ARBA00004481"/>
    </source>
</evidence>
<organism evidence="10 11">
    <name type="scientific">Geodia barretti</name>
    <name type="common">Barrett's horny sponge</name>
    <dbReference type="NCBI Taxonomy" id="519541"/>
    <lineage>
        <taxon>Eukaryota</taxon>
        <taxon>Metazoa</taxon>
        <taxon>Porifera</taxon>
        <taxon>Demospongiae</taxon>
        <taxon>Heteroscleromorpha</taxon>
        <taxon>Tetractinellida</taxon>
        <taxon>Astrophorina</taxon>
        <taxon>Geodiidae</taxon>
        <taxon>Geodia</taxon>
    </lineage>
</organism>
<dbReference type="PANTHER" id="PTHR23292">
    <property type="entry name" value="LIPOPOLYSACCHARIDE-INDUCED TUMOR NECROSIS FACTOR-ALPHA FACTOR"/>
    <property type="match status" value="1"/>
</dbReference>
<dbReference type="GO" id="GO:0031902">
    <property type="term" value="C:late endosome membrane"/>
    <property type="evidence" value="ECO:0007669"/>
    <property type="project" value="UniProtKB-SubCell"/>
</dbReference>
<comment type="subcellular location">
    <subcellularLocation>
        <location evidence="2">Endosome membrane</location>
        <topology evidence="2">Peripheral membrane protein</topology>
    </subcellularLocation>
    <subcellularLocation>
        <location evidence="1">Late endosome membrane</location>
    </subcellularLocation>
    <subcellularLocation>
        <location evidence="3">Lysosome membrane</location>
        <topology evidence="3">Peripheral membrane protein</topology>
        <orientation evidence="3">Cytoplasmic side</orientation>
    </subcellularLocation>
</comment>
<evidence type="ECO:0000256" key="1">
    <source>
        <dbReference type="ARBA" id="ARBA00004414"/>
    </source>
</evidence>
<dbReference type="SMART" id="SM00714">
    <property type="entry name" value="LITAF"/>
    <property type="match status" value="1"/>
</dbReference>
<dbReference type="PANTHER" id="PTHR23292:SF6">
    <property type="entry name" value="FI16602P1-RELATED"/>
    <property type="match status" value="1"/>
</dbReference>
<keyword evidence="5" id="KW-0479">Metal-binding</keyword>
<dbReference type="GO" id="GO:0008270">
    <property type="term" value="F:zinc ion binding"/>
    <property type="evidence" value="ECO:0007669"/>
    <property type="project" value="TreeGrafter"/>
</dbReference>
<comment type="similarity">
    <text evidence="4">Belongs to the CDIP1/LITAF family.</text>
</comment>
<name>A0AA35TR12_GEOBA</name>
<dbReference type="Proteomes" id="UP001174909">
    <property type="component" value="Unassembled WGS sequence"/>
</dbReference>
<evidence type="ECO:0000256" key="5">
    <source>
        <dbReference type="ARBA" id="ARBA00022723"/>
    </source>
</evidence>
<dbReference type="Pfam" id="PF10601">
    <property type="entry name" value="zf-LITAF-like"/>
    <property type="match status" value="1"/>
</dbReference>
<evidence type="ECO:0000256" key="3">
    <source>
        <dbReference type="ARBA" id="ARBA00004630"/>
    </source>
</evidence>
<keyword evidence="11" id="KW-1185">Reference proteome</keyword>
<gene>
    <name evidence="10" type="ORF">GBAR_LOCUS28917</name>
</gene>
<dbReference type="InterPro" id="IPR037519">
    <property type="entry name" value="LITAF_fam"/>
</dbReference>
<comment type="caution">
    <text evidence="10">The sequence shown here is derived from an EMBL/GenBank/DDBJ whole genome shotgun (WGS) entry which is preliminary data.</text>
</comment>
<evidence type="ECO:0000256" key="7">
    <source>
        <dbReference type="ARBA" id="ARBA00023136"/>
    </source>
</evidence>
<sequence length="135" mass="15239">MEPPDSITSRQSHGSEVEYLIRDSCDFIDDSLSEKLSSSYGAVDPLRRSNTIITMGEFDQFSAHTVCPFCKEETETVLRHHTGSATFKCFILLVLLTCGLLACLPFLLKDFKDVDHVCQHCGKIIATYKRNFISR</sequence>